<protein>
    <submittedName>
        <fullName evidence="1">Uncharacterized protein</fullName>
    </submittedName>
</protein>
<accession>A0A9D9DWG0</accession>
<name>A0A9D9DWG0_9SPIO</name>
<organism evidence="1 2">
    <name type="scientific">Candidatus Ornithospirochaeta stercoripullorum</name>
    <dbReference type="NCBI Taxonomy" id="2840899"/>
    <lineage>
        <taxon>Bacteria</taxon>
        <taxon>Pseudomonadati</taxon>
        <taxon>Spirochaetota</taxon>
        <taxon>Spirochaetia</taxon>
        <taxon>Spirochaetales</taxon>
        <taxon>Spirochaetaceae</taxon>
        <taxon>Spirochaetaceae incertae sedis</taxon>
        <taxon>Candidatus Ornithospirochaeta</taxon>
    </lineage>
</organism>
<evidence type="ECO:0000313" key="1">
    <source>
        <dbReference type="EMBL" id="MBO8435437.1"/>
    </source>
</evidence>
<dbReference type="EMBL" id="JADIMT010000007">
    <property type="protein sequence ID" value="MBO8435437.1"/>
    <property type="molecule type" value="Genomic_DNA"/>
</dbReference>
<evidence type="ECO:0000313" key="2">
    <source>
        <dbReference type="Proteomes" id="UP000823615"/>
    </source>
</evidence>
<comment type="caution">
    <text evidence="1">The sequence shown here is derived from an EMBL/GenBank/DDBJ whole genome shotgun (WGS) entry which is preliminary data.</text>
</comment>
<dbReference type="Proteomes" id="UP000823615">
    <property type="component" value="Unassembled WGS sequence"/>
</dbReference>
<proteinExistence type="predicted"/>
<dbReference type="AlphaFoldDB" id="A0A9D9DWG0"/>
<sequence>MGKMTRIVLLSVTAALAVFTFSAMWVVRPDSQSSVLDAARERQNEPLLSVSEPLETDTSSVDTDEEMARRIAEMLAADEGFVSSIGEKLDGTLSPDYSGLEDEIITLYEKYRSEIADDMILAVLNGYNTLSVEDKSVTLDLVSQLEAIYSEYRDAIIADIAAEIPGGLSNAEIAAVVTAVLSEQGFTAENAEAFIKEVYEKYREAVVSDVENGIIEDYSALDDVGKATVLSLEDIYSEYRDAIAADLLSGIITEDDVRALAEELYSNNREAIVNDIIAGILTQYNALDEGEKAAVLSLEDIYAYYRDAIVSDILSEADKGLTADDVKALAAELYEENKEAVVADIEQAIIDDYNALSDEEKAELLALPEEDLREEAIALYNEYRDEIISDVAASIPAESSTSEVAKPQKTPIAKPTFVEGGLIDPNASAEEYAEARSSLRASEIDKALSFIN</sequence>
<gene>
    <name evidence="1" type="ORF">IAA97_00430</name>
</gene>
<reference evidence="1" key="2">
    <citation type="journal article" date="2021" name="PeerJ">
        <title>Extensive microbial diversity within the chicken gut microbiome revealed by metagenomics and culture.</title>
        <authorList>
            <person name="Gilroy R."/>
            <person name="Ravi A."/>
            <person name="Getino M."/>
            <person name="Pursley I."/>
            <person name="Horton D.L."/>
            <person name="Alikhan N.F."/>
            <person name="Baker D."/>
            <person name="Gharbi K."/>
            <person name="Hall N."/>
            <person name="Watson M."/>
            <person name="Adriaenssens E.M."/>
            <person name="Foster-Nyarko E."/>
            <person name="Jarju S."/>
            <person name="Secka A."/>
            <person name="Antonio M."/>
            <person name="Oren A."/>
            <person name="Chaudhuri R.R."/>
            <person name="La Ragione R."/>
            <person name="Hildebrand F."/>
            <person name="Pallen M.J."/>
        </authorList>
    </citation>
    <scope>NUCLEOTIDE SEQUENCE</scope>
    <source>
        <strain evidence="1">7293</strain>
    </source>
</reference>
<reference evidence="1" key="1">
    <citation type="submission" date="2020-10" db="EMBL/GenBank/DDBJ databases">
        <authorList>
            <person name="Gilroy R."/>
        </authorList>
    </citation>
    <scope>NUCLEOTIDE SEQUENCE</scope>
    <source>
        <strain evidence="1">7293</strain>
    </source>
</reference>